<sequence>MVILMYLKNENSGRSGISRRRRNDENPMSGVANLFDVAMVFAVALLVALVTSYHLPELITPDQDITIVKNPGEPTMEVIVKSGQEIKTLNMSEIMVEEDIVGTVGTIYEMKGGGMIYVPDG</sequence>
<proteinExistence type="predicted"/>
<evidence type="ECO:0000313" key="3">
    <source>
        <dbReference type="Proteomes" id="UP000291831"/>
    </source>
</evidence>
<dbReference type="AlphaFoldDB" id="A0A8B3S1I2"/>
<feature type="transmembrane region" description="Helical" evidence="1">
    <location>
        <begin position="30"/>
        <end position="55"/>
    </location>
</feature>
<accession>A0A8B3S1I2</accession>
<evidence type="ECO:0000256" key="1">
    <source>
        <dbReference type="SAM" id="Phobius"/>
    </source>
</evidence>
<dbReference type="EMBL" id="RPGO01000033">
    <property type="protein sequence ID" value="RZB29093.1"/>
    <property type="molecule type" value="Genomic_DNA"/>
</dbReference>
<keyword evidence="1" id="KW-0812">Transmembrane</keyword>
<gene>
    <name evidence="2" type="ORF">AEth_01697</name>
</gene>
<dbReference type="InterPro" id="IPR018676">
    <property type="entry name" value="DUF2149"/>
</dbReference>
<name>A0A8B3S1I2_9EURY</name>
<evidence type="ECO:0008006" key="4">
    <source>
        <dbReference type="Google" id="ProtNLM"/>
    </source>
</evidence>
<comment type="caution">
    <text evidence="2">The sequence shown here is derived from an EMBL/GenBank/DDBJ whole genome shotgun (WGS) entry which is preliminary data.</text>
</comment>
<dbReference type="Proteomes" id="UP000291831">
    <property type="component" value="Unassembled WGS sequence"/>
</dbReference>
<dbReference type="Pfam" id="PF09919">
    <property type="entry name" value="DUF2149"/>
    <property type="match status" value="1"/>
</dbReference>
<reference evidence="3" key="1">
    <citation type="submission" date="2019-01" db="EMBL/GenBank/DDBJ databases">
        <title>Anaerobic oxidation of ethane by archaea from a marine hydrocarbon seep.</title>
        <authorList>
            <person name="Musat F."/>
        </authorList>
    </citation>
    <scope>NUCLEOTIDE SEQUENCE [LARGE SCALE GENOMIC DNA]</scope>
</reference>
<organism evidence="2 3">
    <name type="scientific">Candidatus Argoarchaeum ethanivorans</name>
    <dbReference type="NCBI Taxonomy" id="2608793"/>
    <lineage>
        <taxon>Archaea</taxon>
        <taxon>Methanobacteriati</taxon>
        <taxon>Methanobacteriota</taxon>
        <taxon>Stenosarchaea group</taxon>
        <taxon>Methanomicrobia</taxon>
        <taxon>Methanosarcinales</taxon>
        <taxon>Methanosarcinales incertae sedis</taxon>
        <taxon>GOM Arc I cluster</taxon>
        <taxon>Candidatus Argoarchaeum</taxon>
    </lineage>
</organism>
<keyword evidence="1" id="KW-1133">Transmembrane helix</keyword>
<evidence type="ECO:0000313" key="2">
    <source>
        <dbReference type="EMBL" id="RZB29093.1"/>
    </source>
</evidence>
<keyword evidence="1" id="KW-0472">Membrane</keyword>
<protein>
    <recommendedName>
        <fullName evidence="4">DUF2149 domain-containing protein</fullName>
    </recommendedName>
</protein>